<comment type="caution">
    <text evidence="14">The sequence shown here is derived from an EMBL/GenBank/DDBJ whole genome shotgun (WGS) entry which is preliminary data.</text>
</comment>
<reference evidence="14 15" key="1">
    <citation type="journal article" date="2020" name="BMC Genomics">
        <title>Intraspecific diversification of the crop wild relative Brassica cretica Lam. using demographic model selection.</title>
        <authorList>
            <person name="Kioukis A."/>
            <person name="Michalopoulou V.A."/>
            <person name="Briers L."/>
            <person name="Pirintsos S."/>
            <person name="Studholme D.J."/>
            <person name="Pavlidis P."/>
            <person name="Sarris P.F."/>
        </authorList>
    </citation>
    <scope>NUCLEOTIDE SEQUENCE [LARGE SCALE GENOMIC DNA]</scope>
    <source>
        <strain evidence="15">cv. PFS-1207/04</strain>
    </source>
</reference>
<keyword evidence="15" id="KW-1185">Reference proteome</keyword>
<keyword evidence="4" id="KW-0808">Transferase</keyword>
<evidence type="ECO:0000256" key="11">
    <source>
        <dbReference type="ARBA" id="ARBA00023136"/>
    </source>
</evidence>
<keyword evidence="5 12" id="KW-0812">Transmembrane</keyword>
<protein>
    <recommendedName>
        <fullName evidence="3">RING-type E3 ubiquitin transferase</fullName>
        <ecNumber evidence="3">2.3.2.27</ecNumber>
    </recommendedName>
</protein>
<keyword evidence="9" id="KW-0862">Zinc</keyword>
<dbReference type="Proteomes" id="UP000266723">
    <property type="component" value="Unassembled WGS sequence"/>
</dbReference>
<keyword evidence="6" id="KW-0479">Metal-binding</keyword>
<proteinExistence type="predicted"/>
<evidence type="ECO:0000256" key="1">
    <source>
        <dbReference type="ARBA" id="ARBA00000900"/>
    </source>
</evidence>
<dbReference type="PANTHER" id="PTHR47568:SF3">
    <property type="entry name" value="RING-TYPE E3 UBIQUITIN TRANSFERASE"/>
    <property type="match status" value="1"/>
</dbReference>
<evidence type="ECO:0000256" key="9">
    <source>
        <dbReference type="ARBA" id="ARBA00022833"/>
    </source>
</evidence>
<keyword evidence="8" id="KW-0833">Ubl conjugation pathway</keyword>
<dbReference type="EC" id="2.3.2.27" evidence="3"/>
<dbReference type="PANTHER" id="PTHR47568">
    <property type="match status" value="1"/>
</dbReference>
<feature type="transmembrane region" description="Helical" evidence="12">
    <location>
        <begin position="266"/>
        <end position="287"/>
    </location>
</feature>
<evidence type="ECO:0000313" key="14">
    <source>
        <dbReference type="EMBL" id="KAF3493879.1"/>
    </source>
</evidence>
<evidence type="ECO:0000313" key="15">
    <source>
        <dbReference type="Proteomes" id="UP000266723"/>
    </source>
</evidence>
<dbReference type="EMBL" id="QGKV02002055">
    <property type="protein sequence ID" value="KAF3493879.1"/>
    <property type="molecule type" value="Genomic_DNA"/>
</dbReference>
<evidence type="ECO:0000256" key="8">
    <source>
        <dbReference type="ARBA" id="ARBA00022786"/>
    </source>
</evidence>
<keyword evidence="7" id="KW-0863">Zinc-finger</keyword>
<evidence type="ECO:0000256" key="5">
    <source>
        <dbReference type="ARBA" id="ARBA00022692"/>
    </source>
</evidence>
<dbReference type="InterPro" id="IPR022170">
    <property type="entry name" value="MUL1-like"/>
</dbReference>
<gene>
    <name evidence="14" type="ORF">DY000_02054928</name>
</gene>
<feature type="domain" description="E3 Ubiquitin ligase MUL1-like" evidence="13">
    <location>
        <begin position="214"/>
        <end position="281"/>
    </location>
</feature>
<evidence type="ECO:0000256" key="6">
    <source>
        <dbReference type="ARBA" id="ARBA00022723"/>
    </source>
</evidence>
<evidence type="ECO:0000256" key="2">
    <source>
        <dbReference type="ARBA" id="ARBA00004141"/>
    </source>
</evidence>
<evidence type="ECO:0000256" key="12">
    <source>
        <dbReference type="SAM" id="Phobius"/>
    </source>
</evidence>
<sequence>MLQIAFYLSCGATACYLWGRRIKRKADSFSSITRVVDFKRLDDLLKEKASKLLVVVSGKVASAATPSNGKHEDGPLGAVFNAKVEMGCETKLEDDGSGWITKSQNFLFQVKRSPWYLEDSTGVVKVVGAEAADDFLDALTPHFDMSLSEIFDSIVEPQQDSQEDSTGVVKVVGAEAADDFLDALTPHFDMSLSEIFDSIVEPQQDSQTIFRASLDTGTSLTIIGEAARDEAGNLTIQNLNEQPFRIFSGEGSFDKMVANLKSNSEFYFFYSKIFGTIAFAIVVFKGVSFIRRVLRERAENADSDNEENP</sequence>
<evidence type="ECO:0000256" key="7">
    <source>
        <dbReference type="ARBA" id="ARBA00022771"/>
    </source>
</evidence>
<accession>A0ABQ7A891</accession>
<organism evidence="14 15">
    <name type="scientific">Brassica cretica</name>
    <name type="common">Mustard</name>
    <dbReference type="NCBI Taxonomy" id="69181"/>
    <lineage>
        <taxon>Eukaryota</taxon>
        <taxon>Viridiplantae</taxon>
        <taxon>Streptophyta</taxon>
        <taxon>Embryophyta</taxon>
        <taxon>Tracheophyta</taxon>
        <taxon>Spermatophyta</taxon>
        <taxon>Magnoliopsida</taxon>
        <taxon>eudicotyledons</taxon>
        <taxon>Gunneridae</taxon>
        <taxon>Pentapetalae</taxon>
        <taxon>rosids</taxon>
        <taxon>malvids</taxon>
        <taxon>Brassicales</taxon>
        <taxon>Brassicaceae</taxon>
        <taxon>Brassiceae</taxon>
        <taxon>Brassica</taxon>
    </lineage>
</organism>
<name>A0ABQ7A891_BRACR</name>
<dbReference type="Pfam" id="PF12483">
    <property type="entry name" value="GIDE"/>
    <property type="match status" value="1"/>
</dbReference>
<evidence type="ECO:0000256" key="10">
    <source>
        <dbReference type="ARBA" id="ARBA00022989"/>
    </source>
</evidence>
<comment type="catalytic activity">
    <reaction evidence="1">
        <text>S-ubiquitinyl-[E2 ubiquitin-conjugating enzyme]-L-cysteine + [acceptor protein]-L-lysine = [E2 ubiquitin-conjugating enzyme]-L-cysteine + N(6)-ubiquitinyl-[acceptor protein]-L-lysine.</text>
        <dbReference type="EC" id="2.3.2.27"/>
    </reaction>
</comment>
<evidence type="ECO:0000256" key="3">
    <source>
        <dbReference type="ARBA" id="ARBA00012483"/>
    </source>
</evidence>
<dbReference type="InterPro" id="IPR044231">
    <property type="entry name" value="SP1/SPL1"/>
</dbReference>
<evidence type="ECO:0000256" key="4">
    <source>
        <dbReference type="ARBA" id="ARBA00022679"/>
    </source>
</evidence>
<keyword evidence="10 12" id="KW-1133">Transmembrane helix</keyword>
<keyword evidence="11 12" id="KW-0472">Membrane</keyword>
<evidence type="ECO:0000259" key="13">
    <source>
        <dbReference type="Pfam" id="PF12483"/>
    </source>
</evidence>
<comment type="subcellular location">
    <subcellularLocation>
        <location evidence="2">Membrane</location>
        <topology evidence="2">Multi-pass membrane protein</topology>
    </subcellularLocation>
</comment>